<dbReference type="Gene3D" id="3.40.640.10">
    <property type="entry name" value="Type I PLP-dependent aspartate aminotransferase-like (Major domain)"/>
    <property type="match status" value="1"/>
</dbReference>
<dbReference type="EMBL" id="JBHMAF010000194">
    <property type="protein sequence ID" value="MFB9761509.1"/>
    <property type="molecule type" value="Genomic_DNA"/>
</dbReference>
<dbReference type="InterPro" id="IPR015424">
    <property type="entry name" value="PyrdxlP-dep_Trfase"/>
</dbReference>
<dbReference type="GO" id="GO:0008483">
    <property type="term" value="F:transaminase activity"/>
    <property type="evidence" value="ECO:0007669"/>
    <property type="project" value="UniProtKB-KW"/>
</dbReference>
<dbReference type="InterPro" id="IPR000653">
    <property type="entry name" value="DegT/StrS_aminotransferase"/>
</dbReference>
<dbReference type="PANTHER" id="PTHR30244">
    <property type="entry name" value="TRANSAMINASE"/>
    <property type="match status" value="1"/>
</dbReference>
<reference evidence="2 3" key="1">
    <citation type="submission" date="2024-09" db="EMBL/GenBank/DDBJ databases">
        <authorList>
            <person name="Sun Q."/>
            <person name="Mori K."/>
        </authorList>
    </citation>
    <scope>NUCLEOTIDE SEQUENCE [LARGE SCALE GENOMIC DNA]</scope>
    <source>
        <strain evidence="2 3">JCM 11201</strain>
    </source>
</reference>
<keyword evidence="3" id="KW-1185">Reference proteome</keyword>
<keyword evidence="2" id="KW-0032">Aminotransferase</keyword>
<proteinExistence type="inferred from homology"/>
<comment type="similarity">
    <text evidence="1">Belongs to the DegT/DnrJ/EryC1 family.</text>
</comment>
<dbReference type="Gene3D" id="3.90.1150.10">
    <property type="entry name" value="Aspartate Aminotransferase, domain 1"/>
    <property type="match status" value="1"/>
</dbReference>
<keyword evidence="2" id="KW-0808">Transferase</keyword>
<sequence length="392" mass="44613">MQNRFSRVRSTYLPYGRQWIDEEDIAAVADVLHGDYLTTGPYISEFEQAVAQYVGAKYAVAFSNGTAALHGACFAAGIGEGDEVITTPMTFAASANCVLYQGGTPIFVDIDARTYNIDPEKIEGKITNKTKAIIPVDLTGQPAELDCISEIAKQYNLVVIEDAAHALGATYKGKKVGSISDMTMFSFHPVKHITSGEGGIITVNNEEYYEKLLQFRSHGITREQNKLKEYHGPWYYEMQFLGYNYRMTDIQAALGISQLKKIDKFIELRRKYAAMYNKAFQAMDGVIIPFQHEDGESSWHLYIIRLNLEKLTVSRREIFEVLQQQNIGVNVHYIPVYLQPYYQQLGYQKRICPKGEQLYEEMITLPLFPAMSEEDVNDVIKAVKRTIDYYKR</sequence>
<dbReference type="InterPro" id="IPR015422">
    <property type="entry name" value="PyrdxlP-dep_Trfase_small"/>
</dbReference>
<dbReference type="InterPro" id="IPR015421">
    <property type="entry name" value="PyrdxlP-dep_Trfase_major"/>
</dbReference>
<dbReference type="PANTHER" id="PTHR30244:SF34">
    <property type="entry name" value="DTDP-4-AMINO-4,6-DIDEOXYGALACTOSE TRANSAMINASE"/>
    <property type="match status" value="1"/>
</dbReference>
<dbReference type="SUPFAM" id="SSF53383">
    <property type="entry name" value="PLP-dependent transferases"/>
    <property type="match status" value="1"/>
</dbReference>
<evidence type="ECO:0000313" key="2">
    <source>
        <dbReference type="EMBL" id="MFB9761509.1"/>
    </source>
</evidence>
<dbReference type="Proteomes" id="UP001589609">
    <property type="component" value="Unassembled WGS sequence"/>
</dbReference>
<dbReference type="PIRSF" id="PIRSF000390">
    <property type="entry name" value="PLP_StrS"/>
    <property type="match status" value="1"/>
</dbReference>
<keyword evidence="1" id="KW-0663">Pyridoxal phosphate</keyword>
<protein>
    <submittedName>
        <fullName evidence="2">UDP-4-amino-4, 6-dideoxy-N-acetyl-beta-L-altrosamine transaminase</fullName>
        <ecNumber evidence="2">2.6.1.92</ecNumber>
    </submittedName>
</protein>
<comment type="caution">
    <text evidence="2">The sequence shown here is derived from an EMBL/GenBank/DDBJ whole genome shotgun (WGS) entry which is preliminary data.</text>
</comment>
<dbReference type="NCBIfam" id="TIGR03588">
    <property type="entry name" value="PseC"/>
    <property type="match status" value="1"/>
</dbReference>
<organism evidence="2 3">
    <name type="scientific">Ectobacillus funiculus</name>
    <dbReference type="NCBI Taxonomy" id="137993"/>
    <lineage>
        <taxon>Bacteria</taxon>
        <taxon>Bacillati</taxon>
        <taxon>Bacillota</taxon>
        <taxon>Bacilli</taxon>
        <taxon>Bacillales</taxon>
        <taxon>Bacillaceae</taxon>
        <taxon>Ectobacillus</taxon>
    </lineage>
</organism>
<dbReference type="EC" id="2.6.1.92" evidence="2"/>
<evidence type="ECO:0000256" key="1">
    <source>
        <dbReference type="RuleBase" id="RU004508"/>
    </source>
</evidence>
<dbReference type="Pfam" id="PF01041">
    <property type="entry name" value="DegT_DnrJ_EryC1"/>
    <property type="match status" value="1"/>
</dbReference>
<accession>A0ABV5WLI9</accession>
<dbReference type="CDD" id="cd00616">
    <property type="entry name" value="AHBA_syn"/>
    <property type="match status" value="1"/>
</dbReference>
<dbReference type="InterPro" id="IPR020026">
    <property type="entry name" value="PseC"/>
</dbReference>
<name>A0ABV5WLI9_9BACI</name>
<gene>
    <name evidence="2" type="primary">pseC</name>
    <name evidence="2" type="ORF">ACFFMS_25015</name>
</gene>
<dbReference type="RefSeq" id="WP_379951669.1">
    <property type="nucleotide sequence ID" value="NZ_JBHMAF010000194.1"/>
</dbReference>
<evidence type="ECO:0000313" key="3">
    <source>
        <dbReference type="Proteomes" id="UP001589609"/>
    </source>
</evidence>